<proteinExistence type="predicted"/>
<accession>A0A6L6GDU7</accession>
<sequence>MLYSFEFDEFDNPMHLSKVGNWVFTFLSPQNQLDHIQLAMTNVIPRQAVSELQARRLVIEQLENQNMWNIVQLECFDGAAQQEISLALNDLKANHIFQEIMREFSKYDVEIKLHSPS</sequence>
<dbReference type="Proteomes" id="UP001278995">
    <property type="component" value="Unassembled WGS sequence"/>
</dbReference>
<reference evidence="2 3" key="1">
    <citation type="submission" date="2019-11" db="EMBL/GenBank/DDBJ databases">
        <authorList>
            <person name="An D."/>
        </authorList>
    </citation>
    <scope>NUCLEOTIDE SEQUENCE [LARGE SCALE GENOMIC DNA]</scope>
    <source>
        <strain evidence="2 3">YIM 103518</strain>
    </source>
</reference>
<comment type="caution">
    <text evidence="2">The sequence shown here is derived from an EMBL/GenBank/DDBJ whole genome shotgun (WGS) entry which is preliminary data.</text>
</comment>
<gene>
    <name evidence="2" type="ORF">GIX10_05140</name>
    <name evidence="1" type="ORF">SKM51_04875</name>
</gene>
<dbReference type="GeneID" id="86888734"/>
<name>A0A6L6GDU7_9GAMM</name>
<evidence type="ECO:0000313" key="4">
    <source>
        <dbReference type="Proteomes" id="UP001278995"/>
    </source>
</evidence>
<dbReference type="Proteomes" id="UP000473854">
    <property type="component" value="Unassembled WGS sequence"/>
</dbReference>
<dbReference type="AlphaFoldDB" id="A0A6L6GDU7"/>
<dbReference type="EMBL" id="WLYL01000011">
    <property type="protein sequence ID" value="MTD10832.1"/>
    <property type="molecule type" value="Genomic_DNA"/>
</dbReference>
<reference evidence="1 4" key="2">
    <citation type="submission" date="2023-11" db="EMBL/GenBank/DDBJ databases">
        <title>The common occurrence of Acinetobacte faecalis in cattle feces and its emended description.</title>
        <authorList>
            <person name="Kyselkova M."/>
            <person name="Xanthopoulou K."/>
            <person name="Shestivska V."/>
            <person name="Spanelova P."/>
            <person name="Maixnerova M."/>
            <person name="Higgins P.G."/>
            <person name="Nemec A."/>
        </authorList>
    </citation>
    <scope>NUCLEOTIDE SEQUENCE [LARGE SCALE GENOMIC DNA]</scope>
    <source>
        <strain evidence="1 4">ANC 7483</strain>
    </source>
</reference>
<organism evidence="2 3">
    <name type="scientific">Acinetobacter faecalis</name>
    <dbReference type="NCBI Taxonomy" id="2665161"/>
    <lineage>
        <taxon>Bacteria</taxon>
        <taxon>Pseudomonadati</taxon>
        <taxon>Pseudomonadota</taxon>
        <taxon>Gammaproteobacteria</taxon>
        <taxon>Moraxellales</taxon>
        <taxon>Moraxellaceae</taxon>
        <taxon>Acinetobacter</taxon>
    </lineage>
</organism>
<dbReference type="RefSeq" id="WP_154772450.1">
    <property type="nucleotide sequence ID" value="NZ_JAXHPF010000006.1"/>
</dbReference>
<evidence type="ECO:0000313" key="2">
    <source>
        <dbReference type="EMBL" id="MTD10832.1"/>
    </source>
</evidence>
<protein>
    <submittedName>
        <fullName evidence="2">Uncharacterized protein</fullName>
    </submittedName>
</protein>
<dbReference type="EMBL" id="JAXHPL010000017">
    <property type="protein sequence ID" value="MDY6486533.1"/>
    <property type="molecule type" value="Genomic_DNA"/>
</dbReference>
<evidence type="ECO:0000313" key="3">
    <source>
        <dbReference type="Proteomes" id="UP000473854"/>
    </source>
</evidence>
<evidence type="ECO:0000313" key="1">
    <source>
        <dbReference type="EMBL" id="MDY6486533.1"/>
    </source>
</evidence>